<reference evidence="1" key="2">
    <citation type="journal article" date="2015" name="Fish Shellfish Immunol.">
        <title>Early steps in the European eel (Anguilla anguilla)-Vibrio vulnificus interaction in the gills: Role of the RtxA13 toxin.</title>
        <authorList>
            <person name="Callol A."/>
            <person name="Pajuelo D."/>
            <person name="Ebbesson L."/>
            <person name="Teles M."/>
            <person name="MacKenzie S."/>
            <person name="Amaro C."/>
        </authorList>
    </citation>
    <scope>NUCLEOTIDE SEQUENCE</scope>
</reference>
<proteinExistence type="predicted"/>
<dbReference type="EMBL" id="GBXM01034793">
    <property type="protein sequence ID" value="JAH73784.1"/>
    <property type="molecule type" value="Transcribed_RNA"/>
</dbReference>
<evidence type="ECO:0000313" key="1">
    <source>
        <dbReference type="EMBL" id="JAH73784.1"/>
    </source>
</evidence>
<reference evidence="1" key="1">
    <citation type="submission" date="2014-11" db="EMBL/GenBank/DDBJ databases">
        <authorList>
            <person name="Amaro Gonzalez C."/>
        </authorList>
    </citation>
    <scope>NUCLEOTIDE SEQUENCE</scope>
</reference>
<accession>A0A0E9V6R1</accession>
<name>A0A0E9V6R1_ANGAN</name>
<dbReference type="AlphaFoldDB" id="A0A0E9V6R1"/>
<sequence length="35" mass="3895">MYRVTPDTGTSVALAHLTHTSKPTAYYIREAKVSE</sequence>
<protein>
    <submittedName>
        <fullName evidence="1">Uncharacterized protein</fullName>
    </submittedName>
</protein>
<organism evidence="1">
    <name type="scientific">Anguilla anguilla</name>
    <name type="common">European freshwater eel</name>
    <name type="synonym">Muraena anguilla</name>
    <dbReference type="NCBI Taxonomy" id="7936"/>
    <lineage>
        <taxon>Eukaryota</taxon>
        <taxon>Metazoa</taxon>
        <taxon>Chordata</taxon>
        <taxon>Craniata</taxon>
        <taxon>Vertebrata</taxon>
        <taxon>Euteleostomi</taxon>
        <taxon>Actinopterygii</taxon>
        <taxon>Neopterygii</taxon>
        <taxon>Teleostei</taxon>
        <taxon>Anguilliformes</taxon>
        <taxon>Anguillidae</taxon>
        <taxon>Anguilla</taxon>
    </lineage>
</organism>